<dbReference type="InterPro" id="IPR037066">
    <property type="entry name" value="Plug_dom_sf"/>
</dbReference>
<keyword evidence="4 7" id="KW-0812">Transmembrane</keyword>
<evidence type="ECO:0000259" key="9">
    <source>
        <dbReference type="Pfam" id="PF07715"/>
    </source>
</evidence>
<keyword evidence="6 7" id="KW-0998">Cell outer membrane</keyword>
<sequence length="1026" mass="110713">MKKQLLFLFGLLLCCSFARAQKNISGKVTGDDGKPIPGVNVRVQNSQIGTSTDAVGAFSLKASAQDVLIFSSVGYVSQEIKVGSRNVVDVVLVSNVSALEEVVVVGYGTQKRSSVTAAVASVSAKELTALPVPSIESALQGRVSGVQVTNNGSPGVAPVVRIRGVGSINYAANPLYVIDGYPVGNMNDLDMKDVESLEVLKDASAAAIYGSRAANGVILVTTKKGTRDNKLHVSVETYQATQTAWKKLNTLNTEQYLQYGKALLTAAGAPFPDRWSQMNNETYPGSGVTFANTNTDWQDYLYQTGVLSNSTVSITGGNEKSRFLTSFGYFKQDGIYVGTNYERGNLRVNSDHNLGKHFTIGQTLTVAIGSKLDEGVGGGRTALANVIKSLPYTPVYNPTEIGGYFGTTNADGSDPVNPLIPAVLIRSQNRNVRVLGSLFAEIKFTDYLKYRFSAGLDYNTTRSLSRTPIYTAGQMSSPFNTISDTRGDYYGTLFTNQLSFDKTFKKHSINAIIVAEQQFGKSESITASGNYTTNTFTIVTPNVTSPAAGGSKGETTILSYLARVNYDFGGKYLLSASIRRDGSSLFAPGKKWGTFPAASIGWRISEEEFMKEIASINELKVRASYGLVGNTSGLPNYAWQSLLGAATTYVFGNGTVPGLSTNQLGNTELGWETTKMADIGVDLGLFKNKVTFSADYYVRETSDNSLILARPLATSLGYTNNTIANFGGMKNSGLDLQISYNHNGGDFKWKIGGNLGIVRNKVTSLEAPIFAGGHAETGASVTKTEVGMPVQYLYGYVVDRIYQNQGEIDADAALAKSKSWDSYQGGAAAPGDIRFKDLNGDGKIDDSDRTMIGNTLPDFTYGVNFDFNYKNFDFTLFLQGVQGNDIYNNLKTQTQGMVRLFGATTDVLNAWTPQNTNTNIPRAVSGDPNLNTTRPSNRWVEKGSFMRVKNISLGYTVPSSILKSFAGGSISRVRVYVSAQNLLTFTKYSGYDPEIGSRDNAQLVYGIDNGQYPQARTLMAGLQLGF</sequence>
<evidence type="ECO:0000256" key="4">
    <source>
        <dbReference type="ARBA" id="ARBA00022692"/>
    </source>
</evidence>
<dbReference type="NCBIfam" id="TIGR04057">
    <property type="entry name" value="SusC_RagA_signa"/>
    <property type="match status" value="1"/>
</dbReference>
<reference evidence="10 11" key="1">
    <citation type="submission" date="2023-12" db="EMBL/GenBank/DDBJ databases">
        <title>Novel species of the genus Arcicella isolated from rivers.</title>
        <authorList>
            <person name="Lu H."/>
        </authorList>
    </citation>
    <scope>NUCLEOTIDE SEQUENCE [LARGE SCALE GENOMIC DNA]</scope>
    <source>
        <strain evidence="10 11">DC25W</strain>
    </source>
</reference>
<dbReference type="PROSITE" id="PS52016">
    <property type="entry name" value="TONB_DEPENDENT_REC_3"/>
    <property type="match status" value="1"/>
</dbReference>
<feature type="signal peptide" evidence="8">
    <location>
        <begin position="1"/>
        <end position="20"/>
    </location>
</feature>
<dbReference type="InterPro" id="IPR008969">
    <property type="entry name" value="CarboxyPept-like_regulatory"/>
</dbReference>
<comment type="similarity">
    <text evidence="7">Belongs to the TonB-dependent receptor family.</text>
</comment>
<organism evidence="10 11">
    <name type="scientific">Arcicella lustrica</name>
    <dbReference type="NCBI Taxonomy" id="2984196"/>
    <lineage>
        <taxon>Bacteria</taxon>
        <taxon>Pseudomonadati</taxon>
        <taxon>Bacteroidota</taxon>
        <taxon>Cytophagia</taxon>
        <taxon>Cytophagales</taxon>
        <taxon>Flectobacillaceae</taxon>
        <taxon>Arcicella</taxon>
    </lineage>
</organism>
<dbReference type="InterPro" id="IPR039426">
    <property type="entry name" value="TonB-dep_rcpt-like"/>
</dbReference>
<dbReference type="Gene3D" id="2.40.170.20">
    <property type="entry name" value="TonB-dependent receptor, beta-barrel domain"/>
    <property type="match status" value="1"/>
</dbReference>
<keyword evidence="3 7" id="KW-1134">Transmembrane beta strand</keyword>
<dbReference type="RefSeq" id="WP_323259574.1">
    <property type="nucleotide sequence ID" value="NZ_JAYGIM010000011.1"/>
</dbReference>
<dbReference type="Gene3D" id="2.60.40.1120">
    <property type="entry name" value="Carboxypeptidase-like, regulatory domain"/>
    <property type="match status" value="1"/>
</dbReference>
<keyword evidence="5 7" id="KW-0472">Membrane</keyword>
<name>A0ABU5SKV6_9BACT</name>
<keyword evidence="2 7" id="KW-0813">Transport</keyword>
<gene>
    <name evidence="10" type="ORF">VB798_14595</name>
</gene>
<evidence type="ECO:0000256" key="1">
    <source>
        <dbReference type="ARBA" id="ARBA00004571"/>
    </source>
</evidence>
<keyword evidence="8" id="KW-0732">Signal</keyword>
<dbReference type="Proteomes" id="UP001302222">
    <property type="component" value="Unassembled WGS sequence"/>
</dbReference>
<dbReference type="SUPFAM" id="SSF56935">
    <property type="entry name" value="Porins"/>
    <property type="match status" value="1"/>
</dbReference>
<feature type="domain" description="TonB-dependent receptor plug" evidence="9">
    <location>
        <begin position="113"/>
        <end position="217"/>
    </location>
</feature>
<feature type="chain" id="PRO_5047416341" evidence="8">
    <location>
        <begin position="21"/>
        <end position="1026"/>
    </location>
</feature>
<protein>
    <submittedName>
        <fullName evidence="10">TonB-dependent receptor</fullName>
    </submittedName>
</protein>
<dbReference type="InterPro" id="IPR012910">
    <property type="entry name" value="Plug_dom"/>
</dbReference>
<evidence type="ECO:0000256" key="5">
    <source>
        <dbReference type="ARBA" id="ARBA00023136"/>
    </source>
</evidence>
<dbReference type="Pfam" id="PF07715">
    <property type="entry name" value="Plug"/>
    <property type="match status" value="1"/>
</dbReference>
<evidence type="ECO:0000256" key="6">
    <source>
        <dbReference type="ARBA" id="ARBA00023237"/>
    </source>
</evidence>
<dbReference type="InterPro" id="IPR023997">
    <property type="entry name" value="TonB-dep_OMP_SusC/RagA_CS"/>
</dbReference>
<evidence type="ECO:0000256" key="7">
    <source>
        <dbReference type="PROSITE-ProRule" id="PRU01360"/>
    </source>
</evidence>
<evidence type="ECO:0000313" key="11">
    <source>
        <dbReference type="Proteomes" id="UP001302222"/>
    </source>
</evidence>
<evidence type="ECO:0000256" key="3">
    <source>
        <dbReference type="ARBA" id="ARBA00022452"/>
    </source>
</evidence>
<dbReference type="EMBL" id="JAYGIM010000011">
    <property type="protein sequence ID" value="MEA5427817.1"/>
    <property type="molecule type" value="Genomic_DNA"/>
</dbReference>
<keyword evidence="11" id="KW-1185">Reference proteome</keyword>
<proteinExistence type="inferred from homology"/>
<dbReference type="Gene3D" id="2.170.130.10">
    <property type="entry name" value="TonB-dependent receptor, plug domain"/>
    <property type="match status" value="1"/>
</dbReference>
<keyword evidence="10" id="KW-0675">Receptor</keyword>
<dbReference type="SUPFAM" id="SSF49464">
    <property type="entry name" value="Carboxypeptidase regulatory domain-like"/>
    <property type="match status" value="1"/>
</dbReference>
<accession>A0ABU5SKV6</accession>
<dbReference type="NCBIfam" id="TIGR04056">
    <property type="entry name" value="OMP_RagA_SusC"/>
    <property type="match status" value="1"/>
</dbReference>
<evidence type="ECO:0000256" key="2">
    <source>
        <dbReference type="ARBA" id="ARBA00022448"/>
    </source>
</evidence>
<dbReference type="InterPro" id="IPR036942">
    <property type="entry name" value="Beta-barrel_TonB_sf"/>
</dbReference>
<evidence type="ECO:0000313" key="10">
    <source>
        <dbReference type="EMBL" id="MEA5427817.1"/>
    </source>
</evidence>
<dbReference type="InterPro" id="IPR023996">
    <property type="entry name" value="TonB-dep_OMP_SusC/RagA"/>
</dbReference>
<evidence type="ECO:0000256" key="8">
    <source>
        <dbReference type="SAM" id="SignalP"/>
    </source>
</evidence>
<comment type="subcellular location">
    <subcellularLocation>
        <location evidence="1 7">Cell outer membrane</location>
        <topology evidence="1 7">Multi-pass membrane protein</topology>
    </subcellularLocation>
</comment>
<dbReference type="Pfam" id="PF13715">
    <property type="entry name" value="CarbopepD_reg_2"/>
    <property type="match status" value="1"/>
</dbReference>
<comment type="caution">
    <text evidence="10">The sequence shown here is derived from an EMBL/GenBank/DDBJ whole genome shotgun (WGS) entry which is preliminary data.</text>
</comment>